<dbReference type="SUPFAM" id="SSF56601">
    <property type="entry name" value="beta-lactamase/transpeptidase-like"/>
    <property type="match status" value="1"/>
</dbReference>
<gene>
    <name evidence="6" type="primary">ftsI</name>
    <name evidence="6" type="ORF">NBRC110019_02000</name>
</gene>
<dbReference type="Gene3D" id="3.30.450.330">
    <property type="match status" value="1"/>
</dbReference>
<organism evidence="6 7">
    <name type="scientific">Neptunitalea chrysea</name>
    <dbReference type="NCBI Taxonomy" id="1647581"/>
    <lineage>
        <taxon>Bacteria</taxon>
        <taxon>Pseudomonadati</taxon>
        <taxon>Bacteroidota</taxon>
        <taxon>Flavobacteriia</taxon>
        <taxon>Flavobacteriales</taxon>
        <taxon>Flavobacteriaceae</taxon>
        <taxon>Neptunitalea</taxon>
    </lineage>
</organism>
<dbReference type="SMART" id="SM00740">
    <property type="entry name" value="PASTA"/>
    <property type="match status" value="1"/>
</dbReference>
<dbReference type="Proteomes" id="UP001143545">
    <property type="component" value="Unassembled WGS sequence"/>
</dbReference>
<evidence type="ECO:0000256" key="2">
    <source>
        <dbReference type="ARBA" id="ARBA00022645"/>
    </source>
</evidence>
<dbReference type="Pfam" id="PF03717">
    <property type="entry name" value="PBP_dimer"/>
    <property type="match status" value="1"/>
</dbReference>
<accession>A0A9W6B2P8</accession>
<keyword evidence="2" id="KW-0378">Hydrolase</keyword>
<keyword evidence="4" id="KW-0812">Transmembrane</keyword>
<dbReference type="Gene3D" id="3.90.1310.10">
    <property type="entry name" value="Penicillin-binding protein 2a (Domain 2)"/>
    <property type="match status" value="1"/>
</dbReference>
<evidence type="ECO:0000259" key="5">
    <source>
        <dbReference type="PROSITE" id="PS51178"/>
    </source>
</evidence>
<dbReference type="Gene3D" id="3.40.710.10">
    <property type="entry name" value="DD-peptidase/beta-lactamase superfamily"/>
    <property type="match status" value="1"/>
</dbReference>
<feature type="domain" description="PASTA" evidence="5">
    <location>
        <begin position="612"/>
        <end position="670"/>
    </location>
</feature>
<sequence length="670" mass="74515">MAITEKKILLRLYIVAGCMFLFAIAVFVKLVSIQLGGEEYRLAAREDNMKSVEVPANKGNLYSDDGSLLATSVTRYDIHFDAVTASDENFKKYIKPLCDSLGVFLGKSSAGLKSRLERARKNKSRYYLIAKNLGYGDYMKLKKFPLFSLGAYRGGIIVNRRTVREYPLGSMAKRSIGYYRVTRDGDVKPVGLELACEPYLNGVDGRSWRQRIAKNLWKPINSADEIEPKDGYDVVSTIDINIQDIAHYALLEQLEKYKADHGSVVVMEVATGEIKAIVNLGRDTSGDYYERFNYAVGEAHEPGSTFKLMAVAAALEEKVVDTSYMVDTEKGVIKYYGKSVRDSHRGGYGIISLAEAFQVSSNTGIVKTIHESFKDNPKRFTDRLDAMNVAQKLDLKSDGITGEGTPHMPHPSDKSWNGISMEWMAFGYGVALTPLQTLTFYNAIANNGEMVKPRLIKEVREWDQIVNKFDKEVINPKICSKETINKLKQLLKDVVEKEHGTGHSLYSPNFSMAGKTGTCQKDYAHTDKSKLNYISSFSGFFPAENPKYSCIVVIHEPDKSVGYYGADVSGPVFKKVAQKIYTSSPLIDTVKEMDEADKKVLASYDGFYEKSNKAFKKVPNVKGMPGMDAIAILENLGLKVEVRGAGDVKEQSIKAGEAINSNKKIVLTLS</sequence>
<dbReference type="Pfam" id="PF03793">
    <property type="entry name" value="PASTA"/>
    <property type="match status" value="1"/>
</dbReference>
<evidence type="ECO:0000313" key="7">
    <source>
        <dbReference type="Proteomes" id="UP001143545"/>
    </source>
</evidence>
<dbReference type="GO" id="GO:0071555">
    <property type="term" value="P:cell wall organization"/>
    <property type="evidence" value="ECO:0007669"/>
    <property type="project" value="TreeGrafter"/>
</dbReference>
<dbReference type="RefSeq" id="WP_281751415.1">
    <property type="nucleotide sequence ID" value="NZ_BRVP01000001.1"/>
</dbReference>
<dbReference type="InterPro" id="IPR012338">
    <property type="entry name" value="Beta-lactam/transpept-like"/>
</dbReference>
<dbReference type="GO" id="GO:0005886">
    <property type="term" value="C:plasma membrane"/>
    <property type="evidence" value="ECO:0007669"/>
    <property type="project" value="TreeGrafter"/>
</dbReference>
<dbReference type="AlphaFoldDB" id="A0A9W6B2P8"/>
<comment type="subcellular location">
    <subcellularLocation>
        <location evidence="1">Membrane</location>
    </subcellularLocation>
</comment>
<evidence type="ECO:0000256" key="1">
    <source>
        <dbReference type="ARBA" id="ARBA00004370"/>
    </source>
</evidence>
<comment type="caution">
    <text evidence="6">The sequence shown here is derived from an EMBL/GenBank/DDBJ whole genome shotgun (WGS) entry which is preliminary data.</text>
</comment>
<dbReference type="PANTHER" id="PTHR30627">
    <property type="entry name" value="PEPTIDOGLYCAN D,D-TRANSPEPTIDASE"/>
    <property type="match status" value="1"/>
</dbReference>
<keyword evidence="7" id="KW-1185">Reference proteome</keyword>
<dbReference type="GO" id="GO:0004180">
    <property type="term" value="F:carboxypeptidase activity"/>
    <property type="evidence" value="ECO:0007669"/>
    <property type="project" value="UniProtKB-KW"/>
</dbReference>
<dbReference type="EMBL" id="BRVP01000001">
    <property type="protein sequence ID" value="GLB51161.1"/>
    <property type="molecule type" value="Genomic_DNA"/>
</dbReference>
<evidence type="ECO:0000256" key="3">
    <source>
        <dbReference type="ARBA" id="ARBA00023136"/>
    </source>
</evidence>
<keyword evidence="2" id="KW-0645">Protease</keyword>
<dbReference type="InterPro" id="IPR005543">
    <property type="entry name" value="PASTA_dom"/>
</dbReference>
<dbReference type="PROSITE" id="PS51178">
    <property type="entry name" value="PASTA"/>
    <property type="match status" value="1"/>
</dbReference>
<dbReference type="InterPro" id="IPR005311">
    <property type="entry name" value="PBP_dimer"/>
</dbReference>
<dbReference type="CDD" id="cd06575">
    <property type="entry name" value="PASTA_Pbp2x-like_2"/>
    <property type="match status" value="1"/>
</dbReference>
<dbReference type="Gene3D" id="3.30.10.20">
    <property type="match status" value="1"/>
</dbReference>
<dbReference type="InterPro" id="IPR050515">
    <property type="entry name" value="Beta-lactam/transpept"/>
</dbReference>
<keyword evidence="4" id="KW-1133">Transmembrane helix</keyword>
<name>A0A9W6B2P8_9FLAO</name>
<reference evidence="6" key="1">
    <citation type="submission" date="2022-07" db="EMBL/GenBank/DDBJ databases">
        <title>Taxonomy of Novel Oxalotrophic and Methylotrophic Bacteria.</title>
        <authorList>
            <person name="Sahin N."/>
            <person name="Tani A."/>
        </authorList>
    </citation>
    <scope>NUCLEOTIDE SEQUENCE</scope>
    <source>
        <strain evidence="6">AM327</strain>
    </source>
</reference>
<evidence type="ECO:0000313" key="6">
    <source>
        <dbReference type="EMBL" id="GLB51161.1"/>
    </source>
</evidence>
<dbReference type="InterPro" id="IPR001460">
    <property type="entry name" value="PCN-bd_Tpept"/>
</dbReference>
<keyword evidence="3 4" id="KW-0472">Membrane</keyword>
<feature type="transmembrane region" description="Helical" evidence="4">
    <location>
        <begin position="12"/>
        <end position="31"/>
    </location>
</feature>
<dbReference type="GO" id="GO:0008658">
    <property type="term" value="F:penicillin binding"/>
    <property type="evidence" value="ECO:0007669"/>
    <property type="project" value="InterPro"/>
</dbReference>
<dbReference type="SUPFAM" id="SSF56519">
    <property type="entry name" value="Penicillin binding protein dimerisation domain"/>
    <property type="match status" value="1"/>
</dbReference>
<evidence type="ECO:0000256" key="4">
    <source>
        <dbReference type="SAM" id="Phobius"/>
    </source>
</evidence>
<dbReference type="PANTHER" id="PTHR30627:SF1">
    <property type="entry name" value="PEPTIDOGLYCAN D,D-TRANSPEPTIDASE FTSI"/>
    <property type="match status" value="1"/>
</dbReference>
<proteinExistence type="predicted"/>
<dbReference type="InterPro" id="IPR036138">
    <property type="entry name" value="PBP_dimer_sf"/>
</dbReference>
<dbReference type="SUPFAM" id="SSF54184">
    <property type="entry name" value="Penicillin-binding protein 2x (pbp-2x), c-terminal domain"/>
    <property type="match status" value="1"/>
</dbReference>
<keyword evidence="2" id="KW-0121">Carboxypeptidase</keyword>
<dbReference type="Pfam" id="PF00905">
    <property type="entry name" value="Transpeptidase"/>
    <property type="match status" value="1"/>
</dbReference>
<protein>
    <submittedName>
        <fullName evidence="6">Penicillin-binding protein</fullName>
    </submittedName>
</protein>